<dbReference type="Proteomes" id="UP001151529">
    <property type="component" value="Chromosome 1"/>
</dbReference>
<gene>
    <name evidence="1" type="ORF">OIU85_025237</name>
</gene>
<protein>
    <submittedName>
        <fullName evidence="1">Uncharacterized protein</fullName>
    </submittedName>
</protein>
<proteinExistence type="predicted"/>
<reference evidence="1" key="2">
    <citation type="journal article" date="2023" name="Int. J. Mol. Sci.">
        <title>De Novo Assembly and Annotation of 11 Diverse Shrub Willow (Salix) Genomes Reveals Novel Gene Organization in Sex-Linked Regions.</title>
        <authorList>
            <person name="Hyden B."/>
            <person name="Feng K."/>
            <person name="Yates T.B."/>
            <person name="Jawdy S."/>
            <person name="Cereghino C."/>
            <person name="Smart L.B."/>
            <person name="Muchero W."/>
        </authorList>
    </citation>
    <scope>NUCLEOTIDE SEQUENCE [LARGE SCALE GENOMIC DNA]</scope>
    <source>
        <tissue evidence="1">Shoot tip</tissue>
    </source>
</reference>
<dbReference type="EMBL" id="JAPFFL010000007">
    <property type="protein sequence ID" value="KAJ6713578.1"/>
    <property type="molecule type" value="Genomic_DNA"/>
</dbReference>
<evidence type="ECO:0000313" key="2">
    <source>
        <dbReference type="Proteomes" id="UP001151529"/>
    </source>
</evidence>
<keyword evidence="2" id="KW-1185">Reference proteome</keyword>
<dbReference type="OrthoDB" id="10622992at2759"/>
<accession>A0A9Q0YXJ5</accession>
<organism evidence="1 2">
    <name type="scientific">Salix viminalis</name>
    <name type="common">Common osier</name>
    <name type="synonym">Basket willow</name>
    <dbReference type="NCBI Taxonomy" id="40686"/>
    <lineage>
        <taxon>Eukaryota</taxon>
        <taxon>Viridiplantae</taxon>
        <taxon>Streptophyta</taxon>
        <taxon>Embryophyta</taxon>
        <taxon>Tracheophyta</taxon>
        <taxon>Spermatophyta</taxon>
        <taxon>Magnoliopsida</taxon>
        <taxon>eudicotyledons</taxon>
        <taxon>Gunneridae</taxon>
        <taxon>Pentapetalae</taxon>
        <taxon>rosids</taxon>
        <taxon>fabids</taxon>
        <taxon>Malpighiales</taxon>
        <taxon>Salicaceae</taxon>
        <taxon>Saliceae</taxon>
        <taxon>Salix</taxon>
    </lineage>
</organism>
<dbReference type="AlphaFoldDB" id="A0A9Q0YXJ5"/>
<reference evidence="1" key="1">
    <citation type="submission" date="2022-11" db="EMBL/GenBank/DDBJ databases">
        <authorList>
            <person name="Hyden B.L."/>
            <person name="Feng K."/>
            <person name="Yates T."/>
            <person name="Jawdy S."/>
            <person name="Smart L.B."/>
            <person name="Muchero W."/>
        </authorList>
    </citation>
    <scope>NUCLEOTIDE SEQUENCE</scope>
    <source>
        <tissue evidence="1">Shoot tip</tissue>
    </source>
</reference>
<evidence type="ECO:0000313" key="1">
    <source>
        <dbReference type="EMBL" id="KAJ6713578.1"/>
    </source>
</evidence>
<comment type="caution">
    <text evidence="1">The sequence shown here is derived from an EMBL/GenBank/DDBJ whole genome shotgun (WGS) entry which is preliminary data.</text>
</comment>
<sequence length="110" mass="12395">MEKERDFGGRLARREVVVNWIAVVKWFNRHKRGIRRLILVTSSCVNVVTTSESVASFGISIEEENNANNWCEKGEMVMDFDGLERKSNGRGCALIDPIFINGVPSTLLPL</sequence>
<name>A0A9Q0YXJ5_SALVM</name>